<protein>
    <recommendedName>
        <fullName evidence="2">Lipocalin-like domain-containing protein</fullName>
    </recommendedName>
</protein>
<accession>A0A5C4SS25</accession>
<reference evidence="3 4" key="1">
    <citation type="submission" date="2019-05" db="EMBL/GenBank/DDBJ databases">
        <title>Tamlana fucoidanivorans sp. nov., isolated from the surface of algae collected from Fujian province in China.</title>
        <authorList>
            <person name="Li J."/>
        </authorList>
    </citation>
    <scope>NUCLEOTIDE SEQUENCE [LARGE SCALE GENOMIC DNA]</scope>
    <source>
        <strain evidence="3 4">CW2-9</strain>
    </source>
</reference>
<keyword evidence="4" id="KW-1185">Reference proteome</keyword>
<evidence type="ECO:0000313" key="4">
    <source>
        <dbReference type="Proteomes" id="UP000308713"/>
    </source>
</evidence>
<feature type="chain" id="PRO_5022968351" description="Lipocalin-like domain-containing protein" evidence="1">
    <location>
        <begin position="19"/>
        <end position="171"/>
    </location>
</feature>
<feature type="domain" description="Lipocalin-like" evidence="2">
    <location>
        <begin position="32"/>
        <end position="143"/>
    </location>
</feature>
<gene>
    <name evidence="3" type="ORF">FGF67_01950</name>
</gene>
<comment type="caution">
    <text evidence="3">The sequence shown here is derived from an EMBL/GenBank/DDBJ whole genome shotgun (WGS) entry which is preliminary data.</text>
</comment>
<dbReference type="InterPro" id="IPR024311">
    <property type="entry name" value="Lipocalin-like"/>
</dbReference>
<feature type="signal peptide" evidence="1">
    <location>
        <begin position="1"/>
        <end position="18"/>
    </location>
</feature>
<evidence type="ECO:0000259" key="2">
    <source>
        <dbReference type="Pfam" id="PF13648"/>
    </source>
</evidence>
<dbReference type="Pfam" id="PF13648">
    <property type="entry name" value="Lipocalin_4"/>
    <property type="match status" value="1"/>
</dbReference>
<keyword evidence="1" id="KW-0732">Signal</keyword>
<organism evidence="3 4">
    <name type="scientific">Allotamlana fucoidanivorans</name>
    <dbReference type="NCBI Taxonomy" id="2583814"/>
    <lineage>
        <taxon>Bacteria</taxon>
        <taxon>Pseudomonadati</taxon>
        <taxon>Bacteroidota</taxon>
        <taxon>Flavobacteriia</taxon>
        <taxon>Flavobacteriales</taxon>
        <taxon>Flavobacteriaceae</taxon>
        <taxon>Allotamlana</taxon>
    </lineage>
</organism>
<sequence>MKKLIILSLILFVTFSCSKDSESENSKISASIIGVWQGTGMTYDGTVESSESGQTIKADFTGEGFNMNNTLTFNENPNTLVSKGSYGLKLTYTINGFTTTEEINETNFIEDGTWSLEGDQLFVTNNGETTIMKILELSNHKLIISFSETEVIEEEGVIATTNFKGTFVFKR</sequence>
<evidence type="ECO:0000313" key="3">
    <source>
        <dbReference type="EMBL" id="TNJ46411.1"/>
    </source>
</evidence>
<proteinExistence type="predicted"/>
<dbReference type="Proteomes" id="UP000308713">
    <property type="component" value="Unassembled WGS sequence"/>
</dbReference>
<dbReference type="AlphaFoldDB" id="A0A5C4SS25"/>
<dbReference type="PROSITE" id="PS51257">
    <property type="entry name" value="PROKAR_LIPOPROTEIN"/>
    <property type="match status" value="1"/>
</dbReference>
<name>A0A5C4SS25_9FLAO</name>
<evidence type="ECO:0000256" key="1">
    <source>
        <dbReference type="SAM" id="SignalP"/>
    </source>
</evidence>
<dbReference type="OrthoDB" id="1202622at2"/>
<dbReference type="RefSeq" id="WP_139694782.1">
    <property type="nucleotide sequence ID" value="NZ_CP074074.1"/>
</dbReference>
<dbReference type="EMBL" id="VDCS01000002">
    <property type="protein sequence ID" value="TNJ46411.1"/>
    <property type="molecule type" value="Genomic_DNA"/>
</dbReference>